<dbReference type="Proteomes" id="UP000190797">
    <property type="component" value="Chromosome"/>
</dbReference>
<sequence length="69" mass="7600">MMRGSLRRALLFIGYGIPVSAGDFDEVYVLELQLGFEIYLAGATLKAHLIATLQSRDPEMVQLLDAMGI</sequence>
<protein>
    <submittedName>
        <fullName evidence="1">Uncharacterized protein</fullName>
    </submittedName>
</protein>
<evidence type="ECO:0000313" key="2">
    <source>
        <dbReference type="Proteomes" id="UP000190797"/>
    </source>
</evidence>
<dbReference type="STRING" id="1909395.BKM31_45440"/>
<reference evidence="2" key="1">
    <citation type="journal article" date="2017" name="Med. Chem. Commun.">
        <title>Nonomuraea sp. ATCC 55076 harbours the largest actinomycete chromosome to date and the kistamicin biosynthetic gene cluster.</title>
        <authorList>
            <person name="Nazari B."/>
            <person name="Forneris C.C."/>
            <person name="Gibson M.I."/>
            <person name="Moon K."/>
            <person name="Schramma K.R."/>
            <person name="Seyedsayamdost M.R."/>
        </authorList>
    </citation>
    <scope>NUCLEOTIDE SEQUENCE [LARGE SCALE GENOMIC DNA]</scope>
    <source>
        <strain evidence="2">ATCC 55076</strain>
    </source>
</reference>
<accession>A0A1V0AC25</accession>
<organism evidence="1 2">
    <name type="scientific">[Actinomadura] parvosata subsp. kistnae</name>
    <dbReference type="NCBI Taxonomy" id="1909395"/>
    <lineage>
        <taxon>Bacteria</taxon>
        <taxon>Bacillati</taxon>
        <taxon>Actinomycetota</taxon>
        <taxon>Actinomycetes</taxon>
        <taxon>Streptosporangiales</taxon>
        <taxon>Streptosporangiaceae</taxon>
        <taxon>Nonomuraea</taxon>
    </lineage>
</organism>
<proteinExistence type="predicted"/>
<gene>
    <name evidence="1" type="ORF">BKM31_45440</name>
</gene>
<keyword evidence="2" id="KW-1185">Reference proteome</keyword>
<dbReference type="KEGG" id="noa:BKM31_45440"/>
<dbReference type="EMBL" id="CP017717">
    <property type="protein sequence ID" value="AQZ67755.1"/>
    <property type="molecule type" value="Genomic_DNA"/>
</dbReference>
<dbReference type="AlphaFoldDB" id="A0A1V0AC25"/>
<name>A0A1V0AC25_9ACTN</name>
<evidence type="ECO:0000313" key="1">
    <source>
        <dbReference type="EMBL" id="AQZ67755.1"/>
    </source>
</evidence>